<organism evidence="1 2">
    <name type="scientific">Ciona savignyi</name>
    <name type="common">Pacific transparent sea squirt</name>
    <dbReference type="NCBI Taxonomy" id="51511"/>
    <lineage>
        <taxon>Eukaryota</taxon>
        <taxon>Metazoa</taxon>
        <taxon>Chordata</taxon>
        <taxon>Tunicata</taxon>
        <taxon>Ascidiacea</taxon>
        <taxon>Phlebobranchia</taxon>
        <taxon>Cionidae</taxon>
        <taxon>Ciona</taxon>
    </lineage>
</organism>
<dbReference type="Ensembl" id="ENSCSAVT00000013593.1">
    <property type="protein sequence ID" value="ENSCSAVP00000013440.1"/>
    <property type="gene ID" value="ENSCSAVG00000007886.1"/>
</dbReference>
<dbReference type="InterPro" id="IPR036423">
    <property type="entry name" value="SOD-like_Cu/Zn_dom_sf"/>
</dbReference>
<dbReference type="PANTHER" id="PTHR20910">
    <property type="entry name" value="AGAP001623-PA"/>
    <property type="match status" value="1"/>
</dbReference>
<dbReference type="Gene3D" id="2.60.40.200">
    <property type="entry name" value="Superoxide dismutase, copper/zinc binding domain"/>
    <property type="match status" value="1"/>
</dbReference>
<dbReference type="InParanoid" id="H2Z778"/>
<dbReference type="GO" id="GO:0046872">
    <property type="term" value="F:metal ion binding"/>
    <property type="evidence" value="ECO:0007669"/>
    <property type="project" value="InterPro"/>
</dbReference>
<proteinExistence type="predicted"/>
<keyword evidence="2" id="KW-1185">Reference proteome</keyword>
<dbReference type="AlphaFoldDB" id="H2Z778"/>
<evidence type="ECO:0000313" key="1">
    <source>
        <dbReference type="Ensembl" id="ENSCSAVP00000013440.1"/>
    </source>
</evidence>
<dbReference type="GO" id="GO:0006801">
    <property type="term" value="P:superoxide metabolic process"/>
    <property type="evidence" value="ECO:0007669"/>
    <property type="project" value="InterPro"/>
</dbReference>
<name>H2Z778_CIOSA</name>
<dbReference type="PANTHER" id="PTHR20910:SF1">
    <property type="entry name" value="SUPEROXIDE DISMUTASE COPPER_ZINC BINDING DOMAIN-CONTAINING PROTEIN"/>
    <property type="match status" value="1"/>
</dbReference>
<dbReference type="InterPro" id="IPR053257">
    <property type="entry name" value="Cu-only_SOD"/>
</dbReference>
<protein>
    <submittedName>
        <fullName evidence="1">Uncharacterized protein</fullName>
    </submittedName>
</protein>
<dbReference type="Proteomes" id="UP000007875">
    <property type="component" value="Unassembled WGS sequence"/>
</dbReference>
<dbReference type="HOGENOM" id="CLU_2215757_0_0_1"/>
<evidence type="ECO:0000313" key="2">
    <source>
        <dbReference type="Proteomes" id="UP000007875"/>
    </source>
</evidence>
<reference evidence="1" key="2">
    <citation type="submission" date="2025-08" db="UniProtKB">
        <authorList>
            <consortium name="Ensembl"/>
        </authorList>
    </citation>
    <scope>IDENTIFICATION</scope>
</reference>
<reference evidence="2" key="1">
    <citation type="submission" date="2003-08" db="EMBL/GenBank/DDBJ databases">
        <authorList>
            <person name="Birren B."/>
            <person name="Nusbaum C."/>
            <person name="Abebe A."/>
            <person name="Abouelleil A."/>
            <person name="Adekoya E."/>
            <person name="Ait-zahra M."/>
            <person name="Allen N."/>
            <person name="Allen T."/>
            <person name="An P."/>
            <person name="Anderson M."/>
            <person name="Anderson S."/>
            <person name="Arachchi H."/>
            <person name="Armbruster J."/>
            <person name="Bachantsang P."/>
            <person name="Baldwin J."/>
            <person name="Barry A."/>
            <person name="Bayul T."/>
            <person name="Blitshsteyn B."/>
            <person name="Bloom T."/>
            <person name="Blye J."/>
            <person name="Boguslavskiy L."/>
            <person name="Borowsky M."/>
            <person name="Boukhgalter B."/>
            <person name="Brunache A."/>
            <person name="Butler J."/>
            <person name="Calixte N."/>
            <person name="Calvo S."/>
            <person name="Camarata J."/>
            <person name="Campo K."/>
            <person name="Chang J."/>
            <person name="Cheshatsang Y."/>
            <person name="Citroen M."/>
            <person name="Collymore A."/>
            <person name="Considine T."/>
            <person name="Cook A."/>
            <person name="Cooke P."/>
            <person name="Corum B."/>
            <person name="Cuomo C."/>
            <person name="David R."/>
            <person name="Dawoe T."/>
            <person name="Degray S."/>
            <person name="Dodge S."/>
            <person name="Dooley K."/>
            <person name="Dorje P."/>
            <person name="Dorjee K."/>
            <person name="Dorris L."/>
            <person name="Duffey N."/>
            <person name="Dupes A."/>
            <person name="Elkins T."/>
            <person name="Engels R."/>
            <person name="Erickson J."/>
            <person name="Farina A."/>
            <person name="Faro S."/>
            <person name="Ferreira P."/>
            <person name="Fischer H."/>
            <person name="Fitzgerald M."/>
            <person name="Foley K."/>
            <person name="Gage D."/>
            <person name="Galagan J."/>
            <person name="Gearin G."/>
            <person name="Gnerre S."/>
            <person name="Gnirke A."/>
            <person name="Goyette A."/>
            <person name="Graham J."/>
            <person name="Grandbois E."/>
            <person name="Gyaltsen K."/>
            <person name="Hafez N."/>
            <person name="Hagopian D."/>
            <person name="Hagos B."/>
            <person name="Hall J."/>
            <person name="Hatcher B."/>
            <person name="Heller A."/>
            <person name="Higgins H."/>
            <person name="Honan T."/>
            <person name="Horn A."/>
            <person name="Houde N."/>
            <person name="Hughes L."/>
            <person name="Hulme W."/>
            <person name="Husby E."/>
            <person name="Iliev I."/>
            <person name="Jaffe D."/>
            <person name="Jones C."/>
            <person name="Kamal M."/>
            <person name="Kamat A."/>
            <person name="Kamvysselis M."/>
            <person name="Karlsson E."/>
            <person name="Kells C."/>
            <person name="Kieu A."/>
            <person name="Kisner P."/>
            <person name="Kodira C."/>
            <person name="Kulbokas E."/>
            <person name="Labutti K."/>
            <person name="Lama D."/>
            <person name="Landers T."/>
            <person name="Leger J."/>
            <person name="Levine S."/>
            <person name="Lewis D."/>
            <person name="Lewis T."/>
            <person name="Lindblad-toh K."/>
            <person name="Liu X."/>
            <person name="Lokyitsang T."/>
            <person name="Lokyitsang Y."/>
            <person name="Lucien O."/>
            <person name="Lui A."/>
            <person name="Ma L.J."/>
            <person name="Mabbitt R."/>
            <person name="Macdonald J."/>
            <person name="Maclean C."/>
            <person name="Major J."/>
            <person name="Manning J."/>
            <person name="Marabella R."/>
            <person name="Maru K."/>
            <person name="Matthews C."/>
            <person name="Mauceli E."/>
            <person name="Mccarthy M."/>
            <person name="Mcdonough S."/>
            <person name="Mcghee T."/>
            <person name="Meldrim J."/>
            <person name="Meneus L."/>
            <person name="Mesirov J."/>
            <person name="Mihalev A."/>
            <person name="Mihova T."/>
            <person name="Mikkelsen T."/>
            <person name="Mlenga V."/>
            <person name="Moru K."/>
            <person name="Mozes J."/>
            <person name="Mulrain L."/>
            <person name="Munson G."/>
            <person name="Naylor J."/>
            <person name="Newes C."/>
            <person name="Nguyen C."/>
            <person name="Nguyen N."/>
            <person name="Nguyen T."/>
            <person name="Nicol R."/>
            <person name="Nielsen C."/>
            <person name="Nizzari M."/>
            <person name="Norbu C."/>
            <person name="Norbu N."/>
            <person name="O'donnell P."/>
            <person name="Okoawo O."/>
            <person name="O'leary S."/>
            <person name="Omotosho B."/>
            <person name="O'neill K."/>
            <person name="Osman S."/>
            <person name="Parker S."/>
            <person name="Perrin D."/>
            <person name="Phunkhang P."/>
            <person name="Piqani B."/>
            <person name="Purcell S."/>
            <person name="Rachupka T."/>
            <person name="Ramasamy U."/>
            <person name="Rameau R."/>
            <person name="Ray V."/>
            <person name="Raymond C."/>
            <person name="Retta R."/>
            <person name="Richardson S."/>
            <person name="Rise C."/>
            <person name="Rodriguez J."/>
            <person name="Rogers J."/>
            <person name="Rogov P."/>
            <person name="Rutman M."/>
            <person name="Schupbach R."/>
            <person name="Seaman C."/>
            <person name="Settipalli S."/>
            <person name="Sharpe T."/>
            <person name="Sheridan J."/>
            <person name="Sherpa N."/>
            <person name="Shi J."/>
            <person name="Smirnov S."/>
            <person name="Smith C."/>
            <person name="Sougnez C."/>
            <person name="Spencer B."/>
            <person name="Stalker J."/>
            <person name="Stange-thomann N."/>
            <person name="Stavropoulos S."/>
            <person name="Stetson K."/>
            <person name="Stone C."/>
            <person name="Stone S."/>
            <person name="Stubbs M."/>
            <person name="Talamas J."/>
            <person name="Tchuinga P."/>
            <person name="Tenzing P."/>
            <person name="Tesfaye S."/>
            <person name="Theodore J."/>
            <person name="Thoulutsang Y."/>
            <person name="Topham K."/>
            <person name="Towey S."/>
            <person name="Tsamla T."/>
            <person name="Tsomo N."/>
            <person name="Vallee D."/>
            <person name="Vassiliev H."/>
            <person name="Venkataraman V."/>
            <person name="Vinson J."/>
            <person name="Vo A."/>
            <person name="Wade C."/>
            <person name="Wang S."/>
            <person name="Wangchuk T."/>
            <person name="Wangdi T."/>
            <person name="Whittaker C."/>
            <person name="Wilkinson J."/>
            <person name="Wu Y."/>
            <person name="Wyman D."/>
            <person name="Yadav S."/>
            <person name="Yang S."/>
            <person name="Yang X."/>
            <person name="Yeager S."/>
            <person name="Yee E."/>
            <person name="Young G."/>
            <person name="Zainoun J."/>
            <person name="Zembeck L."/>
            <person name="Zimmer A."/>
            <person name="Zody M."/>
            <person name="Lander E."/>
        </authorList>
    </citation>
    <scope>NUCLEOTIDE SEQUENCE [LARGE SCALE GENOMIC DNA]</scope>
</reference>
<sequence length="107" mass="11650">MAEVIFASAFTGYIKLRQIIYEDGSSSPTTMEVSIFNSGTNLGVTTTNHNWHVHIDPVMNETQCSDALGHYNPYGAPVNSANYAGTNKCTRNQPLACELGDLSNKHV</sequence>
<accession>H2Z778</accession>
<reference evidence="1" key="3">
    <citation type="submission" date="2025-09" db="UniProtKB">
        <authorList>
            <consortium name="Ensembl"/>
        </authorList>
    </citation>
    <scope>IDENTIFICATION</scope>
</reference>
<dbReference type="SUPFAM" id="SSF49329">
    <property type="entry name" value="Cu,Zn superoxide dismutase-like"/>
    <property type="match status" value="1"/>
</dbReference>